<organism evidence="1 2">
    <name type="scientific">Hirundo rustica rustica</name>
    <dbReference type="NCBI Taxonomy" id="333673"/>
    <lineage>
        <taxon>Eukaryota</taxon>
        <taxon>Metazoa</taxon>
        <taxon>Chordata</taxon>
        <taxon>Craniata</taxon>
        <taxon>Vertebrata</taxon>
        <taxon>Euteleostomi</taxon>
        <taxon>Archelosauria</taxon>
        <taxon>Archosauria</taxon>
        <taxon>Dinosauria</taxon>
        <taxon>Saurischia</taxon>
        <taxon>Theropoda</taxon>
        <taxon>Coelurosauria</taxon>
        <taxon>Aves</taxon>
        <taxon>Neognathae</taxon>
        <taxon>Neoaves</taxon>
        <taxon>Telluraves</taxon>
        <taxon>Australaves</taxon>
        <taxon>Passeriformes</taxon>
        <taxon>Sylvioidea</taxon>
        <taxon>Hirundinidae</taxon>
        <taxon>Hirundo</taxon>
    </lineage>
</organism>
<evidence type="ECO:0000313" key="1">
    <source>
        <dbReference type="EMBL" id="RMC12370.1"/>
    </source>
</evidence>
<reference evidence="1 2" key="1">
    <citation type="submission" date="2018-07" db="EMBL/GenBank/DDBJ databases">
        <title>A high quality draft genome assembly of the barn swallow (H. rustica rustica).</title>
        <authorList>
            <person name="Formenti G."/>
            <person name="Chiara M."/>
            <person name="Poveda L."/>
            <person name="Francoijs K.-J."/>
            <person name="Bonisoli-Alquati A."/>
            <person name="Canova L."/>
            <person name="Gianfranceschi L."/>
            <person name="Horner D.S."/>
            <person name="Saino N."/>
        </authorList>
    </citation>
    <scope>NUCLEOTIDE SEQUENCE [LARGE SCALE GENOMIC DNA]</scope>
    <source>
        <strain evidence="1">Chelidonia</strain>
        <tissue evidence="1">Blood</tissue>
    </source>
</reference>
<sequence length="66" mass="7378">MVSRALRGEIPPDVQPKPPLVQLEATYSCPVSGCLGKEAIAYFSTGSSQLFYFVVVMYWFKTKQES</sequence>
<accession>A0A3M0KN18</accession>
<dbReference type="OrthoDB" id="9398413at2759"/>
<keyword evidence="2" id="KW-1185">Reference proteome</keyword>
<gene>
    <name evidence="1" type="ORF">DUI87_09885</name>
</gene>
<proteinExistence type="predicted"/>
<evidence type="ECO:0000313" key="2">
    <source>
        <dbReference type="Proteomes" id="UP000269221"/>
    </source>
</evidence>
<comment type="caution">
    <text evidence="1">The sequence shown here is derived from an EMBL/GenBank/DDBJ whole genome shotgun (WGS) entry which is preliminary data.</text>
</comment>
<dbReference type="AlphaFoldDB" id="A0A3M0KN18"/>
<name>A0A3M0KN18_HIRRU</name>
<dbReference type="EMBL" id="QRBI01000106">
    <property type="protein sequence ID" value="RMC12370.1"/>
    <property type="molecule type" value="Genomic_DNA"/>
</dbReference>
<dbReference type="Proteomes" id="UP000269221">
    <property type="component" value="Unassembled WGS sequence"/>
</dbReference>
<protein>
    <submittedName>
        <fullName evidence="1">Uncharacterized protein</fullName>
    </submittedName>
</protein>